<dbReference type="HOGENOM" id="CLU_858625_0_0_1"/>
<dbReference type="KEGG" id="hro:HELRODRAFT_173703"/>
<dbReference type="Gene3D" id="3.10.100.10">
    <property type="entry name" value="Mannose-Binding Protein A, subunit A"/>
    <property type="match status" value="1"/>
</dbReference>
<accession>T1F749</accession>
<gene>
    <name evidence="3" type="primary">20204648</name>
    <name evidence="2" type="ORF">HELRODRAFT_173703</name>
</gene>
<name>T1F749_HELRO</name>
<evidence type="ECO:0000313" key="2">
    <source>
        <dbReference type="EMBL" id="ESO03406.1"/>
    </source>
</evidence>
<reference evidence="2 4" key="2">
    <citation type="journal article" date="2013" name="Nature">
        <title>Insights into bilaterian evolution from three spiralian genomes.</title>
        <authorList>
            <person name="Simakov O."/>
            <person name="Marletaz F."/>
            <person name="Cho S.J."/>
            <person name="Edsinger-Gonzales E."/>
            <person name="Havlak P."/>
            <person name="Hellsten U."/>
            <person name="Kuo D.H."/>
            <person name="Larsson T."/>
            <person name="Lv J."/>
            <person name="Arendt D."/>
            <person name="Savage R."/>
            <person name="Osoegawa K."/>
            <person name="de Jong P."/>
            <person name="Grimwood J."/>
            <person name="Chapman J.A."/>
            <person name="Shapiro H."/>
            <person name="Aerts A."/>
            <person name="Otillar R.P."/>
            <person name="Terry A.Y."/>
            <person name="Boore J.L."/>
            <person name="Grigoriev I.V."/>
            <person name="Lindberg D.R."/>
            <person name="Seaver E.C."/>
            <person name="Weisblat D.A."/>
            <person name="Putnam N.H."/>
            <person name="Rokhsar D.S."/>
        </authorList>
    </citation>
    <scope>NUCLEOTIDE SEQUENCE</scope>
</reference>
<dbReference type="AlphaFoldDB" id="T1F749"/>
<dbReference type="GeneID" id="20204648"/>
<dbReference type="Proteomes" id="UP000015101">
    <property type="component" value="Unassembled WGS sequence"/>
</dbReference>
<evidence type="ECO:0000313" key="3">
    <source>
        <dbReference type="EnsemblMetazoa" id="HelroP173703"/>
    </source>
</evidence>
<dbReference type="RefSeq" id="XP_009018554.1">
    <property type="nucleotide sequence ID" value="XM_009020306.1"/>
</dbReference>
<reference evidence="3" key="3">
    <citation type="submission" date="2015-06" db="UniProtKB">
        <authorList>
            <consortium name="EnsemblMetazoa"/>
        </authorList>
    </citation>
    <scope>IDENTIFICATION</scope>
</reference>
<dbReference type="EMBL" id="KB096633">
    <property type="protein sequence ID" value="ESO03406.1"/>
    <property type="molecule type" value="Genomic_DNA"/>
</dbReference>
<dbReference type="PROSITE" id="PS50041">
    <property type="entry name" value="C_TYPE_LECTIN_2"/>
    <property type="match status" value="1"/>
</dbReference>
<reference evidence="4" key="1">
    <citation type="submission" date="2012-12" db="EMBL/GenBank/DDBJ databases">
        <authorList>
            <person name="Hellsten U."/>
            <person name="Grimwood J."/>
            <person name="Chapman J.A."/>
            <person name="Shapiro H."/>
            <person name="Aerts A."/>
            <person name="Otillar R.P."/>
            <person name="Terry A.Y."/>
            <person name="Boore J.L."/>
            <person name="Simakov O."/>
            <person name="Marletaz F."/>
            <person name="Cho S.-J."/>
            <person name="Edsinger-Gonzales E."/>
            <person name="Havlak P."/>
            <person name="Kuo D.-H."/>
            <person name="Larsson T."/>
            <person name="Lv J."/>
            <person name="Arendt D."/>
            <person name="Savage R."/>
            <person name="Osoegawa K."/>
            <person name="de Jong P."/>
            <person name="Lindberg D.R."/>
            <person name="Seaver E.C."/>
            <person name="Weisblat D.A."/>
            <person name="Putnam N.H."/>
            <person name="Grigoriev I.V."/>
            <person name="Rokhsar D.S."/>
        </authorList>
    </citation>
    <scope>NUCLEOTIDE SEQUENCE</scope>
</reference>
<dbReference type="EMBL" id="AMQM01004682">
    <property type="status" value="NOT_ANNOTATED_CDS"/>
    <property type="molecule type" value="Genomic_DNA"/>
</dbReference>
<proteinExistence type="predicted"/>
<feature type="domain" description="C-type lectin" evidence="1">
    <location>
        <begin position="200"/>
        <end position="305"/>
    </location>
</feature>
<dbReference type="InterPro" id="IPR016187">
    <property type="entry name" value="CTDL_fold"/>
</dbReference>
<dbReference type="EnsemblMetazoa" id="HelroT173703">
    <property type="protein sequence ID" value="HelroP173703"/>
    <property type="gene ID" value="HelroG173703"/>
</dbReference>
<organism evidence="3 4">
    <name type="scientific">Helobdella robusta</name>
    <name type="common">Californian leech</name>
    <dbReference type="NCBI Taxonomy" id="6412"/>
    <lineage>
        <taxon>Eukaryota</taxon>
        <taxon>Metazoa</taxon>
        <taxon>Spiralia</taxon>
        <taxon>Lophotrochozoa</taxon>
        <taxon>Annelida</taxon>
        <taxon>Clitellata</taxon>
        <taxon>Hirudinea</taxon>
        <taxon>Rhynchobdellida</taxon>
        <taxon>Glossiphoniidae</taxon>
        <taxon>Helobdella</taxon>
    </lineage>
</organism>
<dbReference type="CDD" id="cd00037">
    <property type="entry name" value="CLECT"/>
    <property type="match status" value="1"/>
</dbReference>
<sequence>MCCISVHFYSNQKSYKKYQFFASVLEPHWRPSTTVILHHSIIITLTPYLSQTTALEFCDKRYCYYTDEWNYTISDPEEGRVKCSAMGMWLLEIRDDIQWSDFVGLSANLSTKFVGSSNYFLLNINLTVFSEWVTVDEEVFTGASLINEALKLGPRGFVTLIRSGSGLNFTEVANKGPKYKIICQRNANIGCTEFNDTWSYNDYCYFKFETIQTRWQEALRICFTEKALMATFNNLTSNDLSAMTSIANFSDVTGYWVGVSKCKMVWCHENDRVIYNRFTNNYPYYVYSPSNLFLYVTSDQPMDVWFGEYSLSNTYTIVCMRDIG</sequence>
<dbReference type="InterPro" id="IPR016186">
    <property type="entry name" value="C-type_lectin-like/link_sf"/>
</dbReference>
<dbReference type="CTD" id="20204648"/>
<evidence type="ECO:0000313" key="4">
    <source>
        <dbReference type="Proteomes" id="UP000015101"/>
    </source>
</evidence>
<dbReference type="InterPro" id="IPR001304">
    <property type="entry name" value="C-type_lectin-like"/>
</dbReference>
<keyword evidence="4" id="KW-1185">Reference proteome</keyword>
<dbReference type="SUPFAM" id="SSF56436">
    <property type="entry name" value="C-type lectin-like"/>
    <property type="match status" value="1"/>
</dbReference>
<dbReference type="InParanoid" id="T1F749"/>
<evidence type="ECO:0000259" key="1">
    <source>
        <dbReference type="PROSITE" id="PS50041"/>
    </source>
</evidence>
<protein>
    <recommendedName>
        <fullName evidence="1">C-type lectin domain-containing protein</fullName>
    </recommendedName>
</protein>